<name>A0AAD5MDF4_PARTN</name>
<dbReference type="Proteomes" id="UP001196413">
    <property type="component" value="Unassembled WGS sequence"/>
</dbReference>
<evidence type="ECO:0000313" key="2">
    <source>
        <dbReference type="EMBL" id="KAJ1356582.1"/>
    </source>
</evidence>
<keyword evidence="3" id="KW-1185">Reference proteome</keyword>
<evidence type="ECO:0000313" key="3">
    <source>
        <dbReference type="Proteomes" id="UP001196413"/>
    </source>
</evidence>
<organism evidence="2 3">
    <name type="scientific">Parelaphostrongylus tenuis</name>
    <name type="common">Meningeal worm</name>
    <dbReference type="NCBI Taxonomy" id="148309"/>
    <lineage>
        <taxon>Eukaryota</taxon>
        <taxon>Metazoa</taxon>
        <taxon>Ecdysozoa</taxon>
        <taxon>Nematoda</taxon>
        <taxon>Chromadorea</taxon>
        <taxon>Rhabditida</taxon>
        <taxon>Rhabditina</taxon>
        <taxon>Rhabditomorpha</taxon>
        <taxon>Strongyloidea</taxon>
        <taxon>Metastrongylidae</taxon>
        <taxon>Parelaphostrongylus</taxon>
    </lineage>
</organism>
<comment type="caution">
    <text evidence="2">The sequence shown here is derived from an EMBL/GenBank/DDBJ whole genome shotgun (WGS) entry which is preliminary data.</text>
</comment>
<feature type="signal peptide" evidence="1">
    <location>
        <begin position="1"/>
        <end position="21"/>
    </location>
</feature>
<dbReference type="AlphaFoldDB" id="A0AAD5MDF4"/>
<feature type="chain" id="PRO_5042071100" description="Lipoprotein" evidence="1">
    <location>
        <begin position="22"/>
        <end position="208"/>
    </location>
</feature>
<sequence length="208" mass="22119">MAKIPTRSLLIFLLTSGAVLGCGTVPGGPAASRTRRINVTGFSLPVAMAFSTDAAARAQVPQISPNSGSAKAFVKRLIVEGLDINVLYTPLPCPVVSVNPPEMVMRDPMPTMRTTCVIFGNTVTTTCLGRGAPGLAQGAAEMCRLNMPMEFTSIPPQHLSVSGTLTTSNPIMVTWNREMWQSVVNRVLRMITSGPFRTHFATAVATVS</sequence>
<accession>A0AAD5MDF4</accession>
<dbReference type="EMBL" id="JAHQIW010002845">
    <property type="protein sequence ID" value="KAJ1356582.1"/>
    <property type="molecule type" value="Genomic_DNA"/>
</dbReference>
<reference evidence="2" key="1">
    <citation type="submission" date="2021-06" db="EMBL/GenBank/DDBJ databases">
        <title>Parelaphostrongylus tenuis whole genome reference sequence.</title>
        <authorList>
            <person name="Garwood T.J."/>
            <person name="Larsen P.A."/>
            <person name="Fountain-Jones N.M."/>
            <person name="Garbe J.R."/>
            <person name="Macchietto M.G."/>
            <person name="Kania S.A."/>
            <person name="Gerhold R.W."/>
            <person name="Richards J.E."/>
            <person name="Wolf T.M."/>
        </authorList>
    </citation>
    <scope>NUCLEOTIDE SEQUENCE</scope>
    <source>
        <strain evidence="2">MNPRO001-30</strain>
        <tissue evidence="2">Meninges</tissue>
    </source>
</reference>
<protein>
    <recommendedName>
        <fullName evidence="4">Lipoprotein</fullName>
    </recommendedName>
</protein>
<proteinExistence type="predicted"/>
<keyword evidence="1" id="KW-0732">Signal</keyword>
<evidence type="ECO:0000256" key="1">
    <source>
        <dbReference type="SAM" id="SignalP"/>
    </source>
</evidence>
<evidence type="ECO:0008006" key="4">
    <source>
        <dbReference type="Google" id="ProtNLM"/>
    </source>
</evidence>
<dbReference type="PROSITE" id="PS51257">
    <property type="entry name" value="PROKAR_LIPOPROTEIN"/>
    <property type="match status" value="1"/>
</dbReference>
<gene>
    <name evidence="2" type="ORF">KIN20_014313</name>
</gene>